<comment type="similarity">
    <text evidence="1">Belongs to the SNF2/RAD54 helicase family.</text>
</comment>
<dbReference type="CDD" id="cd18793">
    <property type="entry name" value="SF2_C_SNF"/>
    <property type="match status" value="1"/>
</dbReference>
<dbReference type="InterPro" id="IPR050628">
    <property type="entry name" value="SNF2_RAD54_helicase_TF"/>
</dbReference>
<evidence type="ECO:0000259" key="9">
    <source>
        <dbReference type="PROSITE" id="PS51192"/>
    </source>
</evidence>
<sequence>MSVSGRVHGAQKAQPIVIDDYDSDELPPLKLVQKTPSRQASSKSSQGSSADKRSQGSTSQRYYSQSSPIRGEASAPLSTLNTNEAGGNSLRPFRQGAKFGSQSSSGSVDLSAPVASLSSHRTPKRERGDIIVLSSDEEDSNRSRAPPPPKRRIVIVKKRHNTRSQKIEAENEVLPTATAANGDGSADPVANGSQNASLDVKHQTVEGALISAERQDDSPAVSSLQKTEEEADELEQTERDKSETSLTSEKDEKKDLAAVPPDSAGAPSIVTEPGVNANVGILPRDSKALLWNPSEQPSAVAGPSGGTSSHVTTTADGAAIAPGSVDQSWAAPLVDRGPEMPGAFNSAPTLPFGDIARFDEEADAAAPLPFPSIWAQAINGLSTLTGTVTDEGATTADALGQIFQADEEAIADMANLKPCSAAALQQLKEAGLKTTLKNHQSSGLKFLVDSEHRQLPRLREGDVCLWVARRGYRGDITYVNTVSHDMDKNPKMPRGAILSDAMGLGKTLTILALILAPDDGKGIIDAPDLGKGKASASGNSTKSSPRKEVKAKPRKKRLVMPTMGTPLDLDSDIEWSSSSGDESEDREAAQKKLPTLIVCPLSVVSNWVGQVKTHLDARQFRIGVFHGAEGLKLQKEKNWSKYNVIVTTYDVLSSSYRHLALLKGHIKREVDFEQEERVLRNSLDNYEKFVLREQGSSALAAAKERSAQRLKELKQKQAKLRLICPTMTGKTDEKKKDICLDRARKFRRNSSEAVSEEQYPVIEKEDDLLYCWSGKVRKPENERLIHEEWKRVVLDEAHVVRNPSTIAYNAVLALKAERRHAVTGTPLINKTNDIGSLAAWIGVSPYAGQPNQGLWTNTVENSIKKQEAFGIRILRSITKSLVCLRTKEMRIDGKALVELPPMKIHSMPLELKPDDRIFYDNAEMALRQRIVQMVEDGELDGNQSCILVFLARMRQLANDRRLVPADLIDRILDADLSDGLPAQPGSDESSSLSQAQIEVLQERLGSAVDMYEDCPICMEAFTRENDPVITWCKHIFHRACIEQSIASNPTCPLDRYPLVRSTKLISLPVEVEPQELLHSEGSIDGIKIDAIIEITRMVEMSGDDKIIVFSNFTSLLRLVEKRLESENVPFVSFYGSHTKGQRDAALASFARPLPKFFNLARSAASGSAAAGPSSGSTLLDWLDRVDLTLPTTGSAHSSGGSKSTSKAIPRVILMSIGAGSVGINLTAASHVILVDPWWQSAIEEQAFARAHRLGQTKPVNVYCLISARTVEERVISIAQEKARLSSFALQGVTFKGKALWKASDNQQARLRDLGAMFGMNDEEMARISRANRLRR</sequence>
<dbReference type="EMBL" id="KZ819322">
    <property type="protein sequence ID" value="PWN22711.1"/>
    <property type="molecule type" value="Genomic_DNA"/>
</dbReference>
<evidence type="ECO:0000256" key="2">
    <source>
        <dbReference type="ARBA" id="ARBA00022741"/>
    </source>
</evidence>
<dbReference type="GO" id="GO:0005634">
    <property type="term" value="C:nucleus"/>
    <property type="evidence" value="ECO:0007669"/>
    <property type="project" value="TreeGrafter"/>
</dbReference>
<keyword evidence="5" id="KW-0067">ATP-binding</keyword>
<dbReference type="InterPro" id="IPR000330">
    <property type="entry name" value="SNF2_N"/>
</dbReference>
<dbReference type="GO" id="GO:0008270">
    <property type="term" value="F:zinc ion binding"/>
    <property type="evidence" value="ECO:0007669"/>
    <property type="project" value="UniProtKB-KW"/>
</dbReference>
<evidence type="ECO:0000313" key="12">
    <source>
        <dbReference type="Proteomes" id="UP000245942"/>
    </source>
</evidence>
<feature type="compositionally biased region" description="Polar residues" evidence="7">
    <location>
        <begin position="55"/>
        <end position="68"/>
    </location>
</feature>
<evidence type="ECO:0000259" key="8">
    <source>
        <dbReference type="PROSITE" id="PS50089"/>
    </source>
</evidence>
<feature type="domain" description="Helicase ATP-binding" evidence="9">
    <location>
        <begin position="487"/>
        <end position="747"/>
    </location>
</feature>
<dbReference type="GO" id="GO:0008094">
    <property type="term" value="F:ATP-dependent activity, acting on DNA"/>
    <property type="evidence" value="ECO:0007669"/>
    <property type="project" value="TreeGrafter"/>
</dbReference>
<feature type="region of interest" description="Disordered" evidence="7">
    <location>
        <begin position="526"/>
        <end position="587"/>
    </location>
</feature>
<dbReference type="PANTHER" id="PTHR45626">
    <property type="entry name" value="TRANSCRIPTION TERMINATION FACTOR 2-RELATED"/>
    <property type="match status" value="1"/>
</dbReference>
<evidence type="ECO:0000259" key="10">
    <source>
        <dbReference type="PROSITE" id="PS51194"/>
    </source>
</evidence>
<dbReference type="InterPro" id="IPR027417">
    <property type="entry name" value="P-loop_NTPase"/>
</dbReference>
<dbReference type="SMART" id="SM00184">
    <property type="entry name" value="RING"/>
    <property type="match status" value="1"/>
</dbReference>
<evidence type="ECO:0000256" key="6">
    <source>
        <dbReference type="PROSITE-ProRule" id="PRU00175"/>
    </source>
</evidence>
<evidence type="ECO:0000256" key="7">
    <source>
        <dbReference type="SAM" id="MobiDB-lite"/>
    </source>
</evidence>
<dbReference type="Pfam" id="PF00271">
    <property type="entry name" value="Helicase_C"/>
    <property type="match status" value="1"/>
</dbReference>
<dbReference type="InterPro" id="IPR049730">
    <property type="entry name" value="SNF2/RAD54-like_C"/>
</dbReference>
<protein>
    <recommendedName>
        <fullName evidence="13">P-loop containing nucleoside triphosphate hydrolase protein</fullName>
    </recommendedName>
</protein>
<dbReference type="Gene3D" id="3.30.40.10">
    <property type="entry name" value="Zinc/RING finger domain, C3HC4 (zinc finger)"/>
    <property type="match status" value="1"/>
</dbReference>
<keyword evidence="12" id="KW-1185">Reference proteome</keyword>
<dbReference type="InterPro" id="IPR001650">
    <property type="entry name" value="Helicase_C-like"/>
</dbReference>
<feature type="region of interest" description="Disordered" evidence="7">
    <location>
        <begin position="1"/>
        <end position="194"/>
    </location>
</feature>
<dbReference type="InterPro" id="IPR014001">
    <property type="entry name" value="Helicase_ATP-bd"/>
</dbReference>
<keyword evidence="3" id="KW-0378">Hydrolase</keyword>
<gene>
    <name evidence="11" type="ORF">BCV69DRAFT_310230</name>
</gene>
<dbReference type="RefSeq" id="XP_025349871.1">
    <property type="nucleotide sequence ID" value="XM_025494775.1"/>
</dbReference>
<dbReference type="Proteomes" id="UP000245942">
    <property type="component" value="Unassembled WGS sequence"/>
</dbReference>
<dbReference type="GO" id="GO:0004386">
    <property type="term" value="F:helicase activity"/>
    <property type="evidence" value="ECO:0007669"/>
    <property type="project" value="UniProtKB-KW"/>
</dbReference>
<proteinExistence type="inferred from homology"/>
<reference evidence="11 12" key="1">
    <citation type="journal article" date="2018" name="Mol. Biol. Evol.">
        <title>Broad Genomic Sampling Reveals a Smut Pathogenic Ancestry of the Fungal Clade Ustilaginomycotina.</title>
        <authorList>
            <person name="Kijpornyongpan T."/>
            <person name="Mondo S.J."/>
            <person name="Barry K."/>
            <person name="Sandor L."/>
            <person name="Lee J."/>
            <person name="Lipzen A."/>
            <person name="Pangilinan J."/>
            <person name="LaButti K."/>
            <person name="Hainaut M."/>
            <person name="Henrissat B."/>
            <person name="Grigoriev I.V."/>
            <person name="Spatafora J.W."/>
            <person name="Aime M.C."/>
        </authorList>
    </citation>
    <scope>NUCLEOTIDE SEQUENCE [LARGE SCALE GENOMIC DNA]</scope>
    <source>
        <strain evidence="11 12">MCA 4718</strain>
    </source>
</reference>
<evidence type="ECO:0000313" key="11">
    <source>
        <dbReference type="EMBL" id="PWN22711.1"/>
    </source>
</evidence>
<feature type="compositionally biased region" description="Basic and acidic residues" evidence="7">
    <location>
        <begin position="236"/>
        <end position="256"/>
    </location>
</feature>
<keyword evidence="4" id="KW-0347">Helicase</keyword>
<dbReference type="GeneID" id="37016509"/>
<accession>A0A316UEA4</accession>
<dbReference type="SMART" id="SM00490">
    <property type="entry name" value="HELICc"/>
    <property type="match status" value="1"/>
</dbReference>
<dbReference type="Gene3D" id="3.40.50.10810">
    <property type="entry name" value="Tandem AAA-ATPase domain"/>
    <property type="match status" value="3"/>
</dbReference>
<dbReference type="Pfam" id="PF00176">
    <property type="entry name" value="SNF2-rel_dom"/>
    <property type="match status" value="2"/>
</dbReference>
<dbReference type="PROSITE" id="PS51192">
    <property type="entry name" value="HELICASE_ATP_BIND_1"/>
    <property type="match status" value="1"/>
</dbReference>
<feature type="compositionally biased region" description="Basic residues" evidence="7">
    <location>
        <begin position="149"/>
        <end position="163"/>
    </location>
</feature>
<keyword evidence="6" id="KW-0479">Metal-binding</keyword>
<dbReference type="OrthoDB" id="448448at2759"/>
<feature type="region of interest" description="Disordered" evidence="7">
    <location>
        <begin position="210"/>
        <end position="274"/>
    </location>
</feature>
<feature type="compositionally biased region" description="Polar residues" evidence="7">
    <location>
        <begin position="76"/>
        <end position="86"/>
    </location>
</feature>
<keyword evidence="6" id="KW-0862">Zinc</keyword>
<dbReference type="SUPFAM" id="SSF52540">
    <property type="entry name" value="P-loop containing nucleoside triphosphate hydrolases"/>
    <property type="match status" value="2"/>
</dbReference>
<dbReference type="GO" id="GO:0006281">
    <property type="term" value="P:DNA repair"/>
    <property type="evidence" value="ECO:0007669"/>
    <property type="project" value="TreeGrafter"/>
</dbReference>
<evidence type="ECO:0000256" key="1">
    <source>
        <dbReference type="ARBA" id="ARBA00007025"/>
    </source>
</evidence>
<dbReference type="PROSITE" id="PS50089">
    <property type="entry name" value="ZF_RING_2"/>
    <property type="match status" value="1"/>
</dbReference>
<organism evidence="11 12">
    <name type="scientific">Pseudomicrostroma glucosiphilum</name>
    <dbReference type="NCBI Taxonomy" id="1684307"/>
    <lineage>
        <taxon>Eukaryota</taxon>
        <taxon>Fungi</taxon>
        <taxon>Dikarya</taxon>
        <taxon>Basidiomycota</taxon>
        <taxon>Ustilaginomycotina</taxon>
        <taxon>Exobasidiomycetes</taxon>
        <taxon>Microstromatales</taxon>
        <taxon>Microstromatales incertae sedis</taxon>
        <taxon>Pseudomicrostroma</taxon>
    </lineage>
</organism>
<keyword evidence="6" id="KW-0863">Zinc-finger</keyword>
<feature type="compositionally biased region" description="Low complexity" evidence="7">
    <location>
        <begin position="37"/>
        <end position="49"/>
    </location>
</feature>
<name>A0A316UEA4_9BASI</name>
<feature type="domain" description="RING-type" evidence="8">
    <location>
        <begin position="1014"/>
        <end position="1055"/>
    </location>
</feature>
<dbReference type="Pfam" id="PF13639">
    <property type="entry name" value="zf-RING_2"/>
    <property type="match status" value="1"/>
</dbReference>
<evidence type="ECO:0000256" key="5">
    <source>
        <dbReference type="ARBA" id="ARBA00022840"/>
    </source>
</evidence>
<dbReference type="InterPro" id="IPR013083">
    <property type="entry name" value="Znf_RING/FYVE/PHD"/>
</dbReference>
<dbReference type="Gene3D" id="3.40.50.300">
    <property type="entry name" value="P-loop containing nucleotide triphosphate hydrolases"/>
    <property type="match status" value="1"/>
</dbReference>
<dbReference type="InterPro" id="IPR038718">
    <property type="entry name" value="SNF2-like_sf"/>
</dbReference>
<dbReference type="STRING" id="1684307.A0A316UEA4"/>
<dbReference type="PANTHER" id="PTHR45626:SF17">
    <property type="entry name" value="HELICASE-LIKE TRANSCRIPTION FACTOR"/>
    <property type="match status" value="1"/>
</dbReference>
<evidence type="ECO:0000256" key="4">
    <source>
        <dbReference type="ARBA" id="ARBA00022806"/>
    </source>
</evidence>
<dbReference type="GO" id="GO:0005524">
    <property type="term" value="F:ATP binding"/>
    <property type="evidence" value="ECO:0007669"/>
    <property type="project" value="UniProtKB-KW"/>
</dbReference>
<dbReference type="SMART" id="SM00487">
    <property type="entry name" value="DEXDc"/>
    <property type="match status" value="1"/>
</dbReference>
<evidence type="ECO:0008006" key="13">
    <source>
        <dbReference type="Google" id="ProtNLM"/>
    </source>
</evidence>
<dbReference type="GO" id="GO:0016787">
    <property type="term" value="F:hydrolase activity"/>
    <property type="evidence" value="ECO:0007669"/>
    <property type="project" value="UniProtKB-KW"/>
</dbReference>
<dbReference type="PROSITE" id="PS51194">
    <property type="entry name" value="HELICASE_CTER"/>
    <property type="match status" value="1"/>
</dbReference>
<feature type="domain" description="Helicase C-terminal" evidence="10">
    <location>
        <begin position="1093"/>
        <end position="1300"/>
    </location>
</feature>
<dbReference type="SUPFAM" id="SSF57850">
    <property type="entry name" value="RING/U-box"/>
    <property type="match status" value="1"/>
</dbReference>
<keyword evidence="2" id="KW-0547">Nucleotide-binding</keyword>
<evidence type="ECO:0000256" key="3">
    <source>
        <dbReference type="ARBA" id="ARBA00022801"/>
    </source>
</evidence>
<dbReference type="InterPro" id="IPR001841">
    <property type="entry name" value="Znf_RING"/>
</dbReference>